<dbReference type="AlphaFoldDB" id="A0A1I4ULJ1"/>
<protein>
    <submittedName>
        <fullName evidence="1">Uncharacterized protein</fullName>
    </submittedName>
</protein>
<name>A0A1I4ULJ1_9FLAO</name>
<accession>A0A1I4ULJ1</accession>
<gene>
    <name evidence="1" type="ORF">SAMN05444143_103224</name>
</gene>
<evidence type="ECO:0000313" key="2">
    <source>
        <dbReference type="Proteomes" id="UP000182961"/>
    </source>
</evidence>
<reference evidence="2" key="1">
    <citation type="submission" date="2016-10" db="EMBL/GenBank/DDBJ databases">
        <authorList>
            <person name="Varghese N."/>
            <person name="Submissions S."/>
        </authorList>
    </citation>
    <scope>NUCLEOTIDE SEQUENCE [LARGE SCALE GENOMIC DNA]</scope>
    <source>
        <strain evidence="2">DSM 4002</strain>
    </source>
</reference>
<proteinExistence type="predicted"/>
<organism evidence="1 2">
    <name type="scientific">Flavobacterium succinicans</name>
    <dbReference type="NCBI Taxonomy" id="29536"/>
    <lineage>
        <taxon>Bacteria</taxon>
        <taxon>Pseudomonadati</taxon>
        <taxon>Bacteroidota</taxon>
        <taxon>Flavobacteriia</taxon>
        <taxon>Flavobacteriales</taxon>
        <taxon>Flavobacteriaceae</taxon>
        <taxon>Flavobacterium</taxon>
    </lineage>
</organism>
<keyword evidence="2" id="KW-1185">Reference proteome</keyword>
<sequence length="88" mass="10516">MLKGRETFIIFTVNNLIKNGAKSETFAQHTLIVFNLRGASLNLQLTYFIFCRFFSLKIRFYRKKNNNEIAIDFNFIPFLFNHNYNQIL</sequence>
<evidence type="ECO:0000313" key="1">
    <source>
        <dbReference type="EMBL" id="SFM89781.1"/>
    </source>
</evidence>
<dbReference type="EMBL" id="FOUT01000003">
    <property type="protein sequence ID" value="SFM89781.1"/>
    <property type="molecule type" value="Genomic_DNA"/>
</dbReference>
<dbReference type="Proteomes" id="UP000182961">
    <property type="component" value="Unassembled WGS sequence"/>
</dbReference>